<evidence type="ECO:0000313" key="3">
    <source>
        <dbReference type="EMBL" id="KAF9752451.1"/>
    </source>
</evidence>
<feature type="compositionally biased region" description="Low complexity" evidence="2">
    <location>
        <begin position="381"/>
        <end position="395"/>
    </location>
</feature>
<accession>A0A8H7TMD3</accession>
<keyword evidence="1" id="KW-0175">Coiled coil</keyword>
<proteinExistence type="predicted"/>
<feature type="coiled-coil region" evidence="1">
    <location>
        <begin position="138"/>
        <end position="165"/>
    </location>
</feature>
<feature type="compositionally biased region" description="Basic and acidic residues" evidence="2">
    <location>
        <begin position="647"/>
        <end position="663"/>
    </location>
</feature>
<feature type="region of interest" description="Disordered" evidence="2">
    <location>
        <begin position="566"/>
        <end position="721"/>
    </location>
</feature>
<feature type="compositionally biased region" description="Polar residues" evidence="2">
    <location>
        <begin position="567"/>
        <end position="587"/>
    </location>
</feature>
<evidence type="ECO:0000313" key="4">
    <source>
        <dbReference type="Proteomes" id="UP000616885"/>
    </source>
</evidence>
<dbReference type="Proteomes" id="UP000616885">
    <property type="component" value="Unassembled WGS sequence"/>
</dbReference>
<evidence type="ECO:0000256" key="2">
    <source>
        <dbReference type="SAM" id="MobiDB-lite"/>
    </source>
</evidence>
<feature type="compositionally biased region" description="Basic and acidic residues" evidence="2">
    <location>
        <begin position="266"/>
        <end position="281"/>
    </location>
</feature>
<sequence>MSPPRRRSSRLAAATPKASKATPELSSVSEHHEPVQTPRRTSKRSQQLEQSTPQAAPTTPASSALKPPHDEMHPSKCQASMAAPSSALRLGFSDIKASRHEQSGLPGCAQGTPTKIGRPPSSAFTFRFVRGAADMKLSENAQRLMDELREQANKIKADLVSQREAGGGIDFPALQLASEKKKQGRFSAAHEAEFKKMDSIENHASAWRATRTTPVKPSLKRSSSKAELDAATPTSARSNLKRSQAKPEAVSTPNTRPKSTLKRTASRADLDGGDSQSKKNDTTTSAAKPRGTPRNEPVSSFAKRIKKHVEDDASAARPVSRDDSSIPRPKSSGQGSTVSTQSQSSLSRLMSPTKSSRAHFGDQEKPTISLVKSPSFSSLKGAPQPATAAGTASPSRFADVRRRIISPGRFQKVKSILRKKSSEYSEGKSAIPGPAMLMSQTPAAPQVEKDLPAVPLTTPRRKLAKQVAFTPETKRAAECQDSPSPQKPLTFQARLAKKKAELQQDFSSIDEILVDSTASETSDVVYPDLSAFKTLTESADEKKAPKLPESVPGTFTFRSDHTISFGAASSTGFGASPGQSSVRQVRSSIAPKAASMPGSFPALPSPSTHPNKENRAPPPSNVILGAPHGMSNKKRHRATWDEEDAEKEAAERAAKKAKNEHVPEGQALLAPRLVGATPGSVKKTQVGRSVNKTPGSATPSKKRAGLSMSRLNMLARPKHRA</sequence>
<feature type="compositionally biased region" description="Low complexity" evidence="2">
    <location>
        <begin position="331"/>
        <end position="347"/>
    </location>
</feature>
<feature type="compositionally biased region" description="Low complexity" evidence="2">
    <location>
        <begin position="50"/>
        <end position="64"/>
    </location>
</feature>
<evidence type="ECO:0008006" key="5">
    <source>
        <dbReference type="Google" id="ProtNLM"/>
    </source>
</evidence>
<dbReference type="EMBL" id="JADCTT010000005">
    <property type="protein sequence ID" value="KAF9752451.1"/>
    <property type="molecule type" value="Genomic_DNA"/>
</dbReference>
<feature type="compositionally biased region" description="Low complexity" evidence="2">
    <location>
        <begin position="10"/>
        <end position="23"/>
    </location>
</feature>
<name>A0A8H7TMD3_BIOOC</name>
<dbReference type="AlphaFoldDB" id="A0A8H7TMD3"/>
<feature type="compositionally biased region" description="Basic and acidic residues" evidence="2">
    <location>
        <begin position="188"/>
        <end position="201"/>
    </location>
</feature>
<gene>
    <name evidence="3" type="ORF">IM811_014245</name>
</gene>
<feature type="region of interest" description="Disordered" evidence="2">
    <location>
        <begin position="179"/>
        <end position="398"/>
    </location>
</feature>
<feature type="region of interest" description="Disordered" evidence="2">
    <location>
        <begin position="1"/>
        <end position="121"/>
    </location>
</feature>
<reference evidence="3" key="1">
    <citation type="submission" date="2020-10" db="EMBL/GenBank/DDBJ databases">
        <title>High-Quality Genome Resource of Clonostachys rosea strain S41 by Oxford Nanopore Long-Read Sequencing.</title>
        <authorList>
            <person name="Wang H."/>
        </authorList>
    </citation>
    <scope>NUCLEOTIDE SEQUENCE</scope>
    <source>
        <strain evidence="3">S41</strain>
    </source>
</reference>
<evidence type="ECO:0000256" key="1">
    <source>
        <dbReference type="SAM" id="Coils"/>
    </source>
</evidence>
<protein>
    <recommendedName>
        <fullName evidence="5">Erythromycin esterase</fullName>
    </recommendedName>
</protein>
<feature type="compositionally biased region" description="Polar residues" evidence="2">
    <location>
        <begin position="682"/>
        <end position="699"/>
    </location>
</feature>
<comment type="caution">
    <text evidence="3">The sequence shown here is derived from an EMBL/GenBank/DDBJ whole genome shotgun (WGS) entry which is preliminary data.</text>
</comment>
<organism evidence="3 4">
    <name type="scientific">Bionectria ochroleuca</name>
    <name type="common">Gliocladium roseum</name>
    <dbReference type="NCBI Taxonomy" id="29856"/>
    <lineage>
        <taxon>Eukaryota</taxon>
        <taxon>Fungi</taxon>
        <taxon>Dikarya</taxon>
        <taxon>Ascomycota</taxon>
        <taxon>Pezizomycotina</taxon>
        <taxon>Sordariomycetes</taxon>
        <taxon>Hypocreomycetidae</taxon>
        <taxon>Hypocreales</taxon>
        <taxon>Bionectriaceae</taxon>
        <taxon>Clonostachys</taxon>
    </lineage>
</organism>